<dbReference type="EMBL" id="AP018150">
    <property type="protein sequence ID" value="BBE10473.1"/>
    <property type="molecule type" value="Genomic_DNA"/>
</dbReference>
<gene>
    <name evidence="4" type="ORF">MCB1EB_2312</name>
</gene>
<dbReference type="PANTHER" id="PTHR32308">
    <property type="entry name" value="LYASE BETA SUBUNIT, PUTATIVE (AFU_ORTHOLOGUE AFUA_4G13030)-RELATED"/>
    <property type="match status" value="1"/>
</dbReference>
<dbReference type="InterPro" id="IPR005000">
    <property type="entry name" value="Aldolase/citrate-lyase_domain"/>
</dbReference>
<dbReference type="GO" id="GO:0003824">
    <property type="term" value="F:catalytic activity"/>
    <property type="evidence" value="ECO:0007669"/>
    <property type="project" value="InterPro"/>
</dbReference>
<dbReference type="GO" id="GO:0006107">
    <property type="term" value="P:oxaloacetate metabolic process"/>
    <property type="evidence" value="ECO:0007669"/>
    <property type="project" value="TreeGrafter"/>
</dbReference>
<reference evidence="4 5" key="1">
    <citation type="journal article" date="2018" name="Microbes Environ.">
        <title>Comparative Genomic Insights into Endofungal Lifestyles of Two Bacterial Endosymbionts, Mycoavidus cysteinexigens and Burkholderia rhizoxinica.</title>
        <authorList>
            <person name="Sharmin D."/>
            <person name="Guo Y."/>
            <person name="Nishizawa T."/>
            <person name="Ohshima S."/>
            <person name="Sato Y."/>
            <person name="Takashima Y."/>
            <person name="Narisawa K."/>
            <person name="Ohta H."/>
        </authorList>
    </citation>
    <scope>NUCLEOTIDE SEQUENCE [LARGE SCALE GENOMIC DNA]</scope>
    <source>
        <strain evidence="4 5">B1-EB</strain>
    </source>
</reference>
<dbReference type="Pfam" id="PF03328">
    <property type="entry name" value="HpcH_HpaI"/>
    <property type="match status" value="1"/>
</dbReference>
<keyword evidence="2" id="KW-0479">Metal-binding</keyword>
<dbReference type="GO" id="GO:0000287">
    <property type="term" value="F:magnesium ion binding"/>
    <property type="evidence" value="ECO:0007669"/>
    <property type="project" value="TreeGrafter"/>
</dbReference>
<protein>
    <submittedName>
        <fullName evidence="4">Uncharacterized protein</fullName>
    </submittedName>
</protein>
<keyword evidence="5" id="KW-1185">Reference proteome</keyword>
<evidence type="ECO:0000256" key="2">
    <source>
        <dbReference type="ARBA" id="ARBA00022723"/>
    </source>
</evidence>
<dbReference type="Proteomes" id="UP000282597">
    <property type="component" value="Chromosome"/>
</dbReference>
<dbReference type="SUPFAM" id="SSF51621">
    <property type="entry name" value="Phosphoenolpyruvate/pyruvate domain"/>
    <property type="match status" value="1"/>
</dbReference>
<keyword evidence="3" id="KW-0460">Magnesium</keyword>
<organism evidence="4 5">
    <name type="scientific">Mycoavidus cysteinexigens</name>
    <dbReference type="NCBI Taxonomy" id="1553431"/>
    <lineage>
        <taxon>Bacteria</taxon>
        <taxon>Pseudomonadati</taxon>
        <taxon>Pseudomonadota</taxon>
        <taxon>Betaproteobacteria</taxon>
        <taxon>Burkholderiales</taxon>
        <taxon>Burkholderiaceae</taxon>
        <taxon>Mycoavidus</taxon>
    </lineage>
</organism>
<evidence type="ECO:0000313" key="5">
    <source>
        <dbReference type="Proteomes" id="UP000282597"/>
    </source>
</evidence>
<dbReference type="InterPro" id="IPR040442">
    <property type="entry name" value="Pyrv_kinase-like_dom_sf"/>
</dbReference>
<accession>A0A2Z6EYD1</accession>
<evidence type="ECO:0000313" key="4">
    <source>
        <dbReference type="EMBL" id="BBE10473.1"/>
    </source>
</evidence>
<dbReference type="InterPro" id="IPR015813">
    <property type="entry name" value="Pyrv/PenolPyrv_kinase-like_dom"/>
</dbReference>
<evidence type="ECO:0000256" key="1">
    <source>
        <dbReference type="ARBA" id="ARBA00001946"/>
    </source>
</evidence>
<comment type="cofactor">
    <cofactor evidence="1">
        <name>Mg(2+)</name>
        <dbReference type="ChEBI" id="CHEBI:18420"/>
    </cofactor>
</comment>
<name>A0A2Z6EYD1_9BURK</name>
<dbReference type="PANTHER" id="PTHR32308:SF0">
    <property type="entry name" value="HPCH_HPAI ALDOLASE_CITRATE LYASE DOMAIN-CONTAINING PROTEIN"/>
    <property type="match status" value="1"/>
</dbReference>
<proteinExistence type="predicted"/>
<dbReference type="Gene3D" id="3.20.20.60">
    <property type="entry name" value="Phosphoenolpyruvate-binding domains"/>
    <property type="match status" value="1"/>
</dbReference>
<dbReference type="KEGG" id="mcys:MCB1EB_2312"/>
<dbReference type="AlphaFoldDB" id="A0A2Z6EYD1"/>
<evidence type="ECO:0000256" key="3">
    <source>
        <dbReference type="ARBA" id="ARBA00022842"/>
    </source>
</evidence>
<dbReference type="RefSeq" id="WP_126354042.1">
    <property type="nucleotide sequence ID" value="NZ_AP018150.1"/>
</dbReference>
<sequence>MTSNTYCRSVLFTPALRPERIAKAAQSGADVCVIDLEDPVAPNLKHEAREKLAQCLATPHSERVKFAVRVNSLRTQDGLKDLLEIFRQTKSPDYIILSKVENPQEIIITEEILGQKENDIQFLAAVETPEGVANAKEIARASLRLKGLIFGAADLPVV</sequence>